<evidence type="ECO:0000313" key="2">
    <source>
        <dbReference type="EMBL" id="OMO71287.1"/>
    </source>
</evidence>
<reference evidence="3" key="1">
    <citation type="submission" date="2013-09" db="EMBL/GenBank/DDBJ databases">
        <title>Corchorus olitorius genome sequencing.</title>
        <authorList>
            <person name="Alam M."/>
            <person name="Haque M.S."/>
            <person name="Islam M.S."/>
            <person name="Emdad E.M."/>
            <person name="Islam M.M."/>
            <person name="Ahmed B."/>
            <person name="Halim A."/>
            <person name="Hossen Q.M.M."/>
            <person name="Hossain M.Z."/>
            <person name="Ahmed R."/>
            <person name="Khan M.M."/>
            <person name="Islam R."/>
            <person name="Rashid M.M."/>
            <person name="Khan S.A."/>
            <person name="Rahman M.S."/>
            <person name="Alam M."/>
            <person name="Yahiya A.S."/>
            <person name="Khan M.S."/>
            <person name="Azam M.S."/>
            <person name="Haque T."/>
            <person name="Lashkar M.Z.H."/>
            <person name="Akhand A.I."/>
            <person name="Morshed G."/>
            <person name="Roy S."/>
            <person name="Uddin K.S."/>
            <person name="Rabeya T."/>
            <person name="Hossain A.S."/>
            <person name="Chowdhury A."/>
            <person name="Snigdha A.R."/>
            <person name="Mortoza M.S."/>
            <person name="Matin S.A."/>
            <person name="Hoque S.M.E."/>
            <person name="Islam M.K."/>
            <person name="Roy D.K."/>
            <person name="Haider R."/>
            <person name="Moosa M.M."/>
            <person name="Elias S.M."/>
            <person name="Hasan A.M."/>
            <person name="Jahan S."/>
            <person name="Shafiuddin M."/>
            <person name="Mahmood N."/>
            <person name="Shommy N.S."/>
        </authorList>
    </citation>
    <scope>NUCLEOTIDE SEQUENCE [LARGE SCALE GENOMIC DNA]</scope>
    <source>
        <strain evidence="3">cv. O-4</strain>
    </source>
</reference>
<keyword evidence="1" id="KW-0732">Signal</keyword>
<name>A0A1R3HLH5_9ROSI</name>
<proteinExistence type="predicted"/>
<evidence type="ECO:0000313" key="3">
    <source>
        <dbReference type="Proteomes" id="UP000187203"/>
    </source>
</evidence>
<dbReference type="Proteomes" id="UP000187203">
    <property type="component" value="Unassembled WGS sequence"/>
</dbReference>
<keyword evidence="3" id="KW-1185">Reference proteome</keyword>
<accession>A0A1R3HLH5</accession>
<feature type="chain" id="PRO_5012819805" evidence="1">
    <location>
        <begin position="25"/>
        <end position="67"/>
    </location>
</feature>
<feature type="signal peptide" evidence="1">
    <location>
        <begin position="1"/>
        <end position="24"/>
    </location>
</feature>
<sequence>MMLKLRRLHLLDLLSLDLVSPSSKTNCIRPKQVKPEPTFSSPISHLNRQMRANLRWRQERGNCELSK</sequence>
<comment type="caution">
    <text evidence="2">The sequence shown here is derived from an EMBL/GenBank/DDBJ whole genome shotgun (WGS) entry which is preliminary data.</text>
</comment>
<dbReference type="EMBL" id="AWUE01019835">
    <property type="protein sequence ID" value="OMO71287.1"/>
    <property type="molecule type" value="Genomic_DNA"/>
</dbReference>
<protein>
    <submittedName>
        <fullName evidence="2">Uncharacterized protein</fullName>
    </submittedName>
</protein>
<dbReference type="AlphaFoldDB" id="A0A1R3HLH5"/>
<evidence type="ECO:0000256" key="1">
    <source>
        <dbReference type="SAM" id="SignalP"/>
    </source>
</evidence>
<gene>
    <name evidence="2" type="ORF">COLO4_28326</name>
</gene>
<organism evidence="2 3">
    <name type="scientific">Corchorus olitorius</name>
    <dbReference type="NCBI Taxonomy" id="93759"/>
    <lineage>
        <taxon>Eukaryota</taxon>
        <taxon>Viridiplantae</taxon>
        <taxon>Streptophyta</taxon>
        <taxon>Embryophyta</taxon>
        <taxon>Tracheophyta</taxon>
        <taxon>Spermatophyta</taxon>
        <taxon>Magnoliopsida</taxon>
        <taxon>eudicotyledons</taxon>
        <taxon>Gunneridae</taxon>
        <taxon>Pentapetalae</taxon>
        <taxon>rosids</taxon>
        <taxon>malvids</taxon>
        <taxon>Malvales</taxon>
        <taxon>Malvaceae</taxon>
        <taxon>Grewioideae</taxon>
        <taxon>Apeibeae</taxon>
        <taxon>Corchorus</taxon>
    </lineage>
</organism>